<dbReference type="PANTHER" id="PTHR31300:SF30">
    <property type="entry name" value="EMB|CAB81597.1"/>
    <property type="match status" value="1"/>
</dbReference>
<dbReference type="AlphaFoldDB" id="A0A7N1A108"/>
<name>A0A7N1A108_KALFE</name>
<evidence type="ECO:0000313" key="2">
    <source>
        <dbReference type="Proteomes" id="UP000594263"/>
    </source>
</evidence>
<accession>A0A7N1A108</accession>
<dbReference type="OMA" id="TMESWIQ"/>
<keyword evidence="2" id="KW-1185">Reference proteome</keyword>
<dbReference type="PANTHER" id="PTHR31300">
    <property type="entry name" value="LIPASE"/>
    <property type="match status" value="1"/>
</dbReference>
<organism evidence="1 2">
    <name type="scientific">Kalanchoe fedtschenkoi</name>
    <name type="common">Lavender scallops</name>
    <name type="synonym">South American air plant</name>
    <dbReference type="NCBI Taxonomy" id="63787"/>
    <lineage>
        <taxon>Eukaryota</taxon>
        <taxon>Viridiplantae</taxon>
        <taxon>Streptophyta</taxon>
        <taxon>Embryophyta</taxon>
        <taxon>Tracheophyta</taxon>
        <taxon>Spermatophyta</taxon>
        <taxon>Magnoliopsida</taxon>
        <taxon>eudicotyledons</taxon>
        <taxon>Gunneridae</taxon>
        <taxon>Pentapetalae</taxon>
        <taxon>Saxifragales</taxon>
        <taxon>Crassulaceae</taxon>
        <taxon>Kalanchoe</taxon>
    </lineage>
</organism>
<proteinExistence type="predicted"/>
<protein>
    <submittedName>
        <fullName evidence="1">Uncharacterized protein</fullName>
    </submittedName>
</protein>
<dbReference type="Gramene" id="Kaladp0059s0064.1.v1.1">
    <property type="protein sequence ID" value="Kaladp0059s0064.1.v1.1"/>
    <property type="gene ID" value="Kaladp0059s0064.v1.1"/>
</dbReference>
<reference evidence="1" key="1">
    <citation type="submission" date="2021-01" db="UniProtKB">
        <authorList>
            <consortium name="EnsemblPlants"/>
        </authorList>
    </citation>
    <scope>IDENTIFICATION</scope>
</reference>
<dbReference type="Pfam" id="PF04788">
    <property type="entry name" value="DUF620"/>
    <property type="match status" value="1"/>
</dbReference>
<dbReference type="InterPro" id="IPR006873">
    <property type="entry name" value="DUF620"/>
</dbReference>
<evidence type="ECO:0000313" key="1">
    <source>
        <dbReference type="EnsemblPlants" id="Kaladp0059s0064.1.v1.1"/>
    </source>
</evidence>
<dbReference type="Proteomes" id="UP000594263">
    <property type="component" value="Unplaced"/>
</dbReference>
<sequence>MRKLCPNYDFEDGLDTVLEVPIPEEMFGSGHKHGITNSWLNVKSWIRPYAIGRLPSTPFSNNGTAAAIPAPNADVQLLLGVVGAPLIPLPLDSDLQSAKPTFKNQPIEASMAKYIIEQYIGAAGGEKALSSIHSMYAMGKVKMVASEFSSGGPSSKPVKVKGLKNGGGEMGGFVLWQKRPDLWSLELVLSGCKISAGSDGKVAWRQTPWHHSHASRGPPRPLRRALQGLDPKATAGLFADAVCIGEKVIGTEDCFVLKLEAKPGSLKARSTRHVEIIRHVIWGCFSQRTGLLTQLEDSHILRIKPPGFDDSVFWETTMESSIEDYRDVDGIQIAHGGTTAVSLFRFGETSERHSRTRMEESWTIEEVDFNIVGLSIDCFLPPGDLRKAEEGDVAEDGGSLPELRRRAAFVTAAIGGGGKVAAFDEQGEFSD</sequence>
<dbReference type="EnsemblPlants" id="Kaladp0059s0064.1.v1.1">
    <property type="protein sequence ID" value="Kaladp0059s0064.1.v1.1"/>
    <property type="gene ID" value="Kaladp0059s0064.v1.1"/>
</dbReference>